<reference evidence="2 3" key="1">
    <citation type="submission" date="2020-04" db="EMBL/GenBank/DDBJ databases">
        <title>Perkinsus olseni comparative genomics.</title>
        <authorList>
            <person name="Bogema D.R."/>
        </authorList>
    </citation>
    <scope>NUCLEOTIDE SEQUENCE [LARGE SCALE GENOMIC DNA]</scope>
    <source>
        <strain evidence="2 3">ATCC PRA-207</strain>
    </source>
</reference>
<gene>
    <name evidence="2" type="ORF">FOZ63_003497</name>
</gene>
<keyword evidence="3" id="KW-1185">Reference proteome</keyword>
<evidence type="ECO:0000256" key="1">
    <source>
        <dbReference type="SAM" id="MobiDB-lite"/>
    </source>
</evidence>
<name>A0A7J6TGL1_PEROL</name>
<evidence type="ECO:0008006" key="4">
    <source>
        <dbReference type="Google" id="ProtNLM"/>
    </source>
</evidence>
<dbReference type="SUPFAM" id="SSF56219">
    <property type="entry name" value="DNase I-like"/>
    <property type="match status" value="1"/>
</dbReference>
<dbReference type="InterPro" id="IPR036691">
    <property type="entry name" value="Endo/exonu/phosph_ase_sf"/>
</dbReference>
<feature type="region of interest" description="Disordered" evidence="1">
    <location>
        <begin position="1"/>
        <end position="74"/>
    </location>
</feature>
<dbReference type="EMBL" id="JABANO010011095">
    <property type="protein sequence ID" value="KAF4744041.1"/>
    <property type="molecule type" value="Genomic_DNA"/>
</dbReference>
<comment type="caution">
    <text evidence="2">The sequence shown here is derived from an EMBL/GenBank/DDBJ whole genome shotgun (WGS) entry which is preliminary data.</text>
</comment>
<organism evidence="2 3">
    <name type="scientific">Perkinsus olseni</name>
    <name type="common">Perkinsus atlanticus</name>
    <dbReference type="NCBI Taxonomy" id="32597"/>
    <lineage>
        <taxon>Eukaryota</taxon>
        <taxon>Sar</taxon>
        <taxon>Alveolata</taxon>
        <taxon>Perkinsozoa</taxon>
        <taxon>Perkinsea</taxon>
        <taxon>Perkinsida</taxon>
        <taxon>Perkinsidae</taxon>
        <taxon>Perkinsus</taxon>
    </lineage>
</organism>
<evidence type="ECO:0000313" key="2">
    <source>
        <dbReference type="EMBL" id="KAF4744041.1"/>
    </source>
</evidence>
<protein>
    <recommendedName>
        <fullName evidence="4">Endonuclease/exonuclease/phosphatase domain-containing protein</fullName>
    </recommendedName>
</protein>
<accession>A0A7J6TGL1</accession>
<feature type="compositionally biased region" description="Low complexity" evidence="1">
    <location>
        <begin position="1"/>
        <end position="21"/>
    </location>
</feature>
<sequence length="509" mass="54987">MTRNDSAPAPSSTRRPSTRAAPTPPSAQVTADEEVDLSTQRSIEDIIDNLDETGSRNGRSQGNPRGRTAAIGGFDPNSNNGELLGWLLDGINKYDGVRLATSAATNFKECIGLLSTRWLVAMEKLSAKDQQIIDLVSELAAAKAQLAEANLPSVLAKKRRPDTGVDSLRHSVVSDAGGTDNESVFTSSDWNPDIDKEDAALKDIKDTVLGVLREERILSSFVSRGGLALSFSSEQDLNSARDKLSRSDDDLAFKTTSGKETLVRLMCPSESNGELSVKGDRQTFLANSSKFLCDIAVRNGVPTDGVSIVRRSQGGVIFIKGPSHVLTSWLAKAHLYTGLSRVQVKRASSDALCFTCGAYHPRIPGSRCPRAPKCVKCGGDHPLAECTCPRDFAGPDRSCSNCGATGHSALNYKCQPIKLQPVREEGSPTTPRPLKVVVHNINRSLDALSEWLRAADFDVVLLQECPPSLSRRSSYLNYNIILSEPNPGARGRATDWHRAAILHSKDLPV</sequence>
<dbReference type="AlphaFoldDB" id="A0A7J6TGL1"/>
<proteinExistence type="predicted"/>
<dbReference type="Proteomes" id="UP000553632">
    <property type="component" value="Unassembled WGS sequence"/>
</dbReference>
<feature type="non-terminal residue" evidence="2">
    <location>
        <position position="509"/>
    </location>
</feature>
<evidence type="ECO:0000313" key="3">
    <source>
        <dbReference type="Proteomes" id="UP000553632"/>
    </source>
</evidence>